<protein>
    <recommendedName>
        <fullName evidence="4">Aldehyde dehydrogenase</fullName>
    </recommendedName>
</protein>
<evidence type="ECO:0000313" key="8">
    <source>
        <dbReference type="EMBL" id="KRY90193.1"/>
    </source>
</evidence>
<organism evidence="8 9">
    <name type="scientific">Trichinella pseudospiralis</name>
    <name type="common">Parasitic roundworm</name>
    <dbReference type="NCBI Taxonomy" id="6337"/>
    <lineage>
        <taxon>Eukaryota</taxon>
        <taxon>Metazoa</taxon>
        <taxon>Ecdysozoa</taxon>
        <taxon>Nematoda</taxon>
        <taxon>Enoplea</taxon>
        <taxon>Dorylaimia</taxon>
        <taxon>Trichinellida</taxon>
        <taxon>Trichinellidae</taxon>
        <taxon>Trichinella</taxon>
    </lineage>
</organism>
<dbReference type="InterPro" id="IPR015590">
    <property type="entry name" value="Aldehyde_DH_dom"/>
</dbReference>
<accession>A0A0V1FWE9</accession>
<reference evidence="8 9" key="1">
    <citation type="submission" date="2015-01" db="EMBL/GenBank/DDBJ databases">
        <title>Evolution of Trichinella species and genotypes.</title>
        <authorList>
            <person name="Korhonen P.K."/>
            <person name="Edoardo P."/>
            <person name="Giuseppe L.R."/>
            <person name="Gasser R.B."/>
        </authorList>
    </citation>
    <scope>NUCLEOTIDE SEQUENCE [LARGE SCALE GENOMIC DNA]</scope>
    <source>
        <strain evidence="8">ISS470</strain>
    </source>
</reference>
<evidence type="ECO:0000256" key="3">
    <source>
        <dbReference type="ARBA" id="ARBA00023027"/>
    </source>
</evidence>
<evidence type="ECO:0000256" key="2">
    <source>
        <dbReference type="ARBA" id="ARBA00023002"/>
    </source>
</evidence>
<dbReference type="AlphaFoldDB" id="A0A0V1FWE9"/>
<dbReference type="FunFam" id="3.40.309.10:FF:000003">
    <property type="entry name" value="Aldehyde dehydrogenase"/>
    <property type="match status" value="1"/>
</dbReference>
<proteinExistence type="inferred from homology"/>
<dbReference type="Gene3D" id="3.40.605.10">
    <property type="entry name" value="Aldehyde Dehydrogenase, Chain A, domain 1"/>
    <property type="match status" value="1"/>
</dbReference>
<dbReference type="SUPFAM" id="SSF53720">
    <property type="entry name" value="ALDH-like"/>
    <property type="match status" value="1"/>
</dbReference>
<dbReference type="PIRSF" id="PIRSF036492">
    <property type="entry name" value="ALDH"/>
    <property type="match status" value="1"/>
</dbReference>
<feature type="transmembrane region" description="Helical" evidence="6">
    <location>
        <begin position="467"/>
        <end position="486"/>
    </location>
</feature>
<keyword evidence="2 4" id="KW-0560">Oxidoreductase</keyword>
<evidence type="ECO:0000256" key="1">
    <source>
        <dbReference type="ARBA" id="ARBA00009986"/>
    </source>
</evidence>
<keyword evidence="3" id="KW-0520">NAD</keyword>
<keyword evidence="9" id="KW-1185">Reference proteome</keyword>
<keyword evidence="6" id="KW-0472">Membrane</keyword>
<dbReference type="OrthoDB" id="440325at2759"/>
<dbReference type="GO" id="GO:0004029">
    <property type="term" value="F:aldehyde dehydrogenase (NAD+) activity"/>
    <property type="evidence" value="ECO:0007669"/>
    <property type="project" value="TreeGrafter"/>
</dbReference>
<evidence type="ECO:0000256" key="4">
    <source>
        <dbReference type="PIRNR" id="PIRNR036492"/>
    </source>
</evidence>
<feature type="active site" evidence="5">
    <location>
        <position position="246"/>
    </location>
</feature>
<evidence type="ECO:0000256" key="6">
    <source>
        <dbReference type="SAM" id="Phobius"/>
    </source>
</evidence>
<sequence length="487" mass="54945">MAVNYFTIVESLRKAFLSGKTRTEEFRQKQLETLKRMLDEKAEDIYDALYKDLHKSKEETFFFEILFLYNEIEVAQDHLSNWMEPVTVDKNLLQLLDKAYIVKEPLGVVLIMSAWNYPIHLLLLPLVGALAAGNCVVLKPSEVAVNTEKLIANIIPQYFDPDVVRVISGGVAETTSLLQCRFDHIFYTGSASVGRIVMKAASEFLTPVTLELGGQCPAIVDQSATDLETVAKRIAWARCLNAGQTCTAPDYVLCHQSIKMELVEQIAAAFRKFYSSNAKQSKDYGRIINANRFRSIATLLQSCDILVGGRTDEADLYVEPTVVDAKLNDPILENEIFGPILPVVGVNNMDDAIEFIRSKEKPLAVYLFSTDEKMAEKIKMTTSSGALVLNDAIVQMALETLPFGGVGNSGIGRYHGKYSFDTFTHEKSILERPLWGEKLLWMRYPPFDNSKVEWAKRIFTRQPLPPLKLTAFMMLVIFFILLFRCFL</sequence>
<dbReference type="PANTHER" id="PTHR43570">
    <property type="entry name" value="ALDEHYDE DEHYDROGENASE"/>
    <property type="match status" value="1"/>
</dbReference>
<dbReference type="Gene3D" id="3.40.309.10">
    <property type="entry name" value="Aldehyde Dehydrogenase, Chain A, domain 2"/>
    <property type="match status" value="1"/>
</dbReference>
<dbReference type="InterPro" id="IPR016163">
    <property type="entry name" value="Ald_DH_C"/>
</dbReference>
<dbReference type="InterPro" id="IPR016161">
    <property type="entry name" value="Ald_DH/histidinol_DH"/>
</dbReference>
<feature type="domain" description="Aldehyde dehydrogenase" evidence="7">
    <location>
        <begin position="9"/>
        <end position="429"/>
    </location>
</feature>
<dbReference type="PANTHER" id="PTHR43570:SF16">
    <property type="entry name" value="ALDEHYDE DEHYDROGENASE TYPE III, ISOFORM Q"/>
    <property type="match status" value="1"/>
</dbReference>
<dbReference type="InterPro" id="IPR016162">
    <property type="entry name" value="Ald_DH_N"/>
</dbReference>
<feature type="active site" evidence="5">
    <location>
        <position position="211"/>
    </location>
</feature>
<dbReference type="Pfam" id="PF00171">
    <property type="entry name" value="Aldedh"/>
    <property type="match status" value="1"/>
</dbReference>
<comment type="similarity">
    <text evidence="1 4">Belongs to the aldehyde dehydrogenase family.</text>
</comment>
<keyword evidence="6" id="KW-1133">Transmembrane helix</keyword>
<evidence type="ECO:0000256" key="5">
    <source>
        <dbReference type="PIRSR" id="PIRSR036492-1"/>
    </source>
</evidence>
<dbReference type="EMBL" id="JYDT01000024">
    <property type="protein sequence ID" value="KRY90193.1"/>
    <property type="molecule type" value="Genomic_DNA"/>
</dbReference>
<name>A0A0V1FWE9_TRIPS</name>
<comment type="caution">
    <text evidence="8">The sequence shown here is derived from an EMBL/GenBank/DDBJ whole genome shotgun (WGS) entry which is preliminary data.</text>
</comment>
<dbReference type="GO" id="GO:0006081">
    <property type="term" value="P:aldehyde metabolic process"/>
    <property type="evidence" value="ECO:0007669"/>
    <property type="project" value="InterPro"/>
</dbReference>
<dbReference type="FunFam" id="3.40.605.10:FF:000004">
    <property type="entry name" value="Aldehyde dehydrogenase"/>
    <property type="match status" value="1"/>
</dbReference>
<dbReference type="Proteomes" id="UP000054995">
    <property type="component" value="Unassembled WGS sequence"/>
</dbReference>
<dbReference type="InterPro" id="IPR012394">
    <property type="entry name" value="Aldehyde_DH_NAD(P)"/>
</dbReference>
<dbReference type="GO" id="GO:0005737">
    <property type="term" value="C:cytoplasm"/>
    <property type="evidence" value="ECO:0007669"/>
    <property type="project" value="TreeGrafter"/>
</dbReference>
<keyword evidence="6" id="KW-0812">Transmembrane</keyword>
<evidence type="ECO:0000313" key="9">
    <source>
        <dbReference type="Proteomes" id="UP000054995"/>
    </source>
</evidence>
<evidence type="ECO:0000259" key="7">
    <source>
        <dbReference type="Pfam" id="PF00171"/>
    </source>
</evidence>
<gene>
    <name evidence="8" type="primary">ALDH3A2</name>
    <name evidence="8" type="ORF">T4D_8141</name>
</gene>